<dbReference type="PANTHER" id="PTHR46669">
    <property type="entry name" value="LEUCINE-RICH PPR MOTIF-CONTAINING PROTEIN, MITOCHONDRIAL"/>
    <property type="match status" value="1"/>
</dbReference>
<proteinExistence type="predicted"/>
<reference evidence="2 3" key="1">
    <citation type="submission" date="2020-04" db="EMBL/GenBank/DDBJ databases">
        <authorList>
            <person name="Laetsch R D."/>
            <person name="Stevens L."/>
            <person name="Kumar S."/>
            <person name="Blaxter L. M."/>
        </authorList>
    </citation>
    <scope>NUCLEOTIDE SEQUENCE [LARGE SCALE GENOMIC DNA]</scope>
</reference>
<dbReference type="GO" id="GO:0005634">
    <property type="term" value="C:nucleus"/>
    <property type="evidence" value="ECO:0007669"/>
    <property type="project" value="TreeGrafter"/>
</dbReference>
<dbReference type="Proteomes" id="UP000494206">
    <property type="component" value="Unassembled WGS sequence"/>
</dbReference>
<dbReference type="GO" id="GO:0070129">
    <property type="term" value="P:regulation of mitochondrial translation"/>
    <property type="evidence" value="ECO:0007669"/>
    <property type="project" value="TreeGrafter"/>
</dbReference>
<feature type="region of interest" description="Disordered" evidence="1">
    <location>
        <begin position="37"/>
        <end position="59"/>
    </location>
</feature>
<dbReference type="InterPro" id="IPR033490">
    <property type="entry name" value="LRP130"/>
</dbReference>
<feature type="compositionally biased region" description="Low complexity" evidence="1">
    <location>
        <begin position="37"/>
        <end position="46"/>
    </location>
</feature>
<dbReference type="OrthoDB" id="185373at2759"/>
<gene>
    <name evidence="2" type="ORF">CBOVIS_LOCUS2302</name>
</gene>
<dbReference type="GO" id="GO:0003730">
    <property type="term" value="F:mRNA 3'-UTR binding"/>
    <property type="evidence" value="ECO:0007669"/>
    <property type="project" value="TreeGrafter"/>
</dbReference>
<name>A0A8S1E5Y0_9PELO</name>
<sequence>MLGIGRNGLKKIGSRRMFSTVVVKTVPHLFYFEASSPTAPVSAPPANESKKGISKNKSVQSTSIEQIRLQKKYEEDLQNNKTNTLHEVIETIEWRGAVYSQTLEKIVGLLENSNDLSDFSDRQLSVILSAFGSKCETVSKQIKLRYFEKAFESLQAKSPNMGLLSHNAILEVMLANNSQTNAIEELNKFEEIGLEPDSTSFALICEIYAKQGNSKAITDIIQHMKENGVAVEEDHIVQLVYSLAKGGNDGQAERVADSFASKMNIVRLRCAAAQAIIQREKYKPGHGGFEVSEILRGIPATAKLLKNENNVFVIDLLIELIEAGQLEAFKLLSPYLSLSEDGQHLGEHHKNSSVVARARCIMSEGKLNEAIALYSVANKAFANEYFCRELRQKMEENLKNVNNDNFDPYLKTLVLAENRGIIKCANQFLLTTISNIETPAFLKIFSYIKNSGQLREILTHNGHVKRPLARKLSHKMISSYSSLEQAEILGDIASVCFTSSNEETVQDIISYYPIIFKLCGKDVKLAINALKSISDYYVKREFATAIVHQILKTFNEDHVALDKISSFLESDNVENLNAIRLQPLLTKFLLKNENVDEKLRIQIVARILAYDFPKENIRVSKRFCGRNVARFLANEMISEERAYRIVAILENESRVSLTSEEIKEAKEILNANPKKAELIEKLKKSQTMTRWRASSVEELLKEIENFKQDTKLEVLNALRNVIVEKAMAERIDDCNFLVEILEKSKEWKEHGKMSSQLAFSLRKLENLTLLRALSSNNDVLADRIWVMRSGHLLADVTLAYASRLFLNGQIERADEVCEDLRLSSQPIRPNTLEKMGRRLKDVDSSKMGNLADYLKKQFNLSAKNSRRIVAQVKLEILNKMIQSGDLASALKMAVGETKESGRAFGQVPLMIAAIQQNDRKLLEDVHVMVRTAHNQEMANINLAYSLLVADHVEQAKQLVERQNLAAEDNVLQYFVTLSSAHHNANVLKNLFLVFNGRASTLQLNNLLEILTRMMWKNGDLDGLREIEAEIEQSSFPLQHKLRKFFEDLTTFSTLAKDEIREILRISNTDFMHGFTRYKQLREFNDTPDWGVVRMSSIAYSNGYRKTAEEILKQQFEEVGGAQIQVRHKNITEEQISSAIERVCRNSTISEAFNFFETLKKYKYCTNRDVYLNLLVKKSLESANSWNDTVKLLQSTIRDDKRGKNMKMCVLQLLKAAREREETVEGMYSS</sequence>
<dbReference type="GO" id="GO:0005739">
    <property type="term" value="C:mitochondrion"/>
    <property type="evidence" value="ECO:0007669"/>
    <property type="project" value="TreeGrafter"/>
</dbReference>
<protein>
    <recommendedName>
        <fullName evidence="4">Leucine-rich PPR motif-containing protein, mitochondrial</fullName>
    </recommendedName>
</protein>
<dbReference type="AlphaFoldDB" id="A0A8S1E5Y0"/>
<dbReference type="Gene3D" id="1.25.40.10">
    <property type="entry name" value="Tetratricopeptide repeat domain"/>
    <property type="match status" value="1"/>
</dbReference>
<evidence type="ECO:0000313" key="2">
    <source>
        <dbReference type="EMBL" id="CAB3399127.1"/>
    </source>
</evidence>
<evidence type="ECO:0000256" key="1">
    <source>
        <dbReference type="SAM" id="MobiDB-lite"/>
    </source>
</evidence>
<evidence type="ECO:0000313" key="3">
    <source>
        <dbReference type="Proteomes" id="UP000494206"/>
    </source>
</evidence>
<keyword evidence="3" id="KW-1185">Reference proteome</keyword>
<evidence type="ECO:0008006" key="4">
    <source>
        <dbReference type="Google" id="ProtNLM"/>
    </source>
</evidence>
<dbReference type="PANTHER" id="PTHR46669:SF3">
    <property type="entry name" value="LEUCINE-RICH PPR MOTIF-CONTAINING PROTEIN, MITOCHONDRIAL"/>
    <property type="match status" value="1"/>
</dbReference>
<comment type="caution">
    <text evidence="2">The sequence shown here is derived from an EMBL/GenBank/DDBJ whole genome shotgun (WGS) entry which is preliminary data.</text>
</comment>
<dbReference type="InterPro" id="IPR011990">
    <property type="entry name" value="TPR-like_helical_dom_sf"/>
</dbReference>
<organism evidence="2 3">
    <name type="scientific">Caenorhabditis bovis</name>
    <dbReference type="NCBI Taxonomy" id="2654633"/>
    <lineage>
        <taxon>Eukaryota</taxon>
        <taxon>Metazoa</taxon>
        <taxon>Ecdysozoa</taxon>
        <taxon>Nematoda</taxon>
        <taxon>Chromadorea</taxon>
        <taxon>Rhabditida</taxon>
        <taxon>Rhabditina</taxon>
        <taxon>Rhabditomorpha</taxon>
        <taxon>Rhabditoidea</taxon>
        <taxon>Rhabditidae</taxon>
        <taxon>Peloderinae</taxon>
        <taxon>Caenorhabditis</taxon>
    </lineage>
</organism>
<dbReference type="EMBL" id="CADEPM010000001">
    <property type="protein sequence ID" value="CAB3399127.1"/>
    <property type="molecule type" value="Genomic_DNA"/>
</dbReference>
<accession>A0A8S1E5Y0</accession>